<dbReference type="InterPro" id="IPR032675">
    <property type="entry name" value="LRR_dom_sf"/>
</dbReference>
<organism evidence="1">
    <name type="scientific">Homalodisca liturata</name>
    <dbReference type="NCBI Taxonomy" id="320908"/>
    <lineage>
        <taxon>Eukaryota</taxon>
        <taxon>Metazoa</taxon>
        <taxon>Ecdysozoa</taxon>
        <taxon>Arthropoda</taxon>
        <taxon>Hexapoda</taxon>
        <taxon>Insecta</taxon>
        <taxon>Pterygota</taxon>
        <taxon>Neoptera</taxon>
        <taxon>Paraneoptera</taxon>
        <taxon>Hemiptera</taxon>
        <taxon>Auchenorrhyncha</taxon>
        <taxon>Membracoidea</taxon>
        <taxon>Cicadellidae</taxon>
        <taxon>Cicadellinae</taxon>
        <taxon>Proconiini</taxon>
        <taxon>Homalodisca</taxon>
    </lineage>
</organism>
<proteinExistence type="predicted"/>
<feature type="non-terminal residue" evidence="1">
    <location>
        <position position="134"/>
    </location>
</feature>
<name>A0A1B6J6L2_9HEMI</name>
<dbReference type="SUPFAM" id="SSF52047">
    <property type="entry name" value="RNI-like"/>
    <property type="match status" value="1"/>
</dbReference>
<dbReference type="AlphaFoldDB" id="A0A1B6J6L2"/>
<feature type="non-terminal residue" evidence="1">
    <location>
        <position position="1"/>
    </location>
</feature>
<dbReference type="Gene3D" id="3.80.10.10">
    <property type="entry name" value="Ribonuclease Inhibitor"/>
    <property type="match status" value="1"/>
</dbReference>
<sequence>HPPLEELSIRVENLSDEAGNAFCGCSALERLHLDGHVNLQTSSFVKTLVSGLSSLKELDITAELLGSEAIKAFKGCTKLEKLCISGHSFSQSSDFIEAVIPSLTSLKELDVNVGILTPENVAVFKECKIEKLHL</sequence>
<accession>A0A1B6J6L2</accession>
<reference evidence="1" key="1">
    <citation type="submission" date="2015-11" db="EMBL/GenBank/DDBJ databases">
        <title>De novo transcriptome assembly of four potential Pierce s Disease insect vectors from Arizona vineyards.</title>
        <authorList>
            <person name="Tassone E.E."/>
        </authorList>
    </citation>
    <scope>NUCLEOTIDE SEQUENCE</scope>
</reference>
<gene>
    <name evidence="1" type="ORF">g.56014</name>
</gene>
<evidence type="ECO:0000313" key="1">
    <source>
        <dbReference type="EMBL" id="JAS94798.1"/>
    </source>
</evidence>
<dbReference type="EMBL" id="GECU01012908">
    <property type="protein sequence ID" value="JAS94798.1"/>
    <property type="molecule type" value="Transcribed_RNA"/>
</dbReference>
<protein>
    <submittedName>
        <fullName evidence="1">Uncharacterized protein</fullName>
    </submittedName>
</protein>